<dbReference type="PANTHER" id="PTHR13633">
    <property type="entry name" value="MITOCHONDRIAL TRANSCRIPTION RESCUE FACTOR 1"/>
    <property type="match status" value="1"/>
</dbReference>
<dbReference type="Pfam" id="PF21278">
    <property type="entry name" value="YlmH_1st"/>
    <property type="match status" value="1"/>
</dbReference>
<dbReference type="SMART" id="SM00363">
    <property type="entry name" value="S4"/>
    <property type="match status" value="1"/>
</dbReference>
<keyword evidence="4" id="KW-1185">Reference proteome</keyword>
<protein>
    <submittedName>
        <fullName evidence="3">RNA-binding protein YlmH</fullName>
    </submittedName>
</protein>
<feature type="domain" description="RNA-binding S4" evidence="2">
    <location>
        <begin position="181"/>
        <end position="243"/>
    </location>
</feature>
<dbReference type="InterPro" id="IPR002942">
    <property type="entry name" value="S4_RNA-bd"/>
</dbReference>
<organism evidence="3 4">
    <name type="scientific">Oikeobacillus pervagus</name>
    <dbReference type="NCBI Taxonomy" id="1325931"/>
    <lineage>
        <taxon>Bacteria</taxon>
        <taxon>Bacillati</taxon>
        <taxon>Bacillota</taxon>
        <taxon>Bacilli</taxon>
        <taxon>Bacillales</taxon>
        <taxon>Bacillaceae</taxon>
        <taxon>Oikeobacillus</taxon>
    </lineage>
</organism>
<keyword evidence="1" id="KW-0694">RNA-binding</keyword>
<dbReference type="Gene3D" id="3.30.70.330">
    <property type="match status" value="1"/>
</dbReference>
<comment type="caution">
    <text evidence="3">The sequence shown here is derived from an EMBL/GenBank/DDBJ whole genome shotgun (WGS) entry which is preliminary data.</text>
</comment>
<dbReference type="Pfam" id="PF17774">
    <property type="entry name" value="YlmH_RBD"/>
    <property type="match status" value="1"/>
</dbReference>
<evidence type="ECO:0000313" key="3">
    <source>
        <dbReference type="EMBL" id="MDQ0215050.1"/>
    </source>
</evidence>
<evidence type="ECO:0000313" key="4">
    <source>
        <dbReference type="Proteomes" id="UP001237207"/>
    </source>
</evidence>
<dbReference type="SUPFAM" id="SSF55174">
    <property type="entry name" value="Alpha-L RNA-binding motif"/>
    <property type="match status" value="1"/>
</dbReference>
<evidence type="ECO:0000259" key="2">
    <source>
        <dbReference type="SMART" id="SM00363"/>
    </source>
</evidence>
<sequence>MTIYQHFRPEEHEFIDKVLGWKQIVESQYAPKLTDFLDPREQKIVQSIVGNHGEISVSFFGGTEQAERKRALIFPEYFSPEEGDFNLILFEVTYPKKFIVLEHRNVLGSLMGLGLRREKYGDILADGDCFQFFVTNEIKDYVKMNLDQIGRASITLEEKPLHEAVQTKEIWRERMITTSSLRLDTILSSFTHQSRQKVQNQIKSGLVKVNWTTVEETSFECDEGDVISVRGIGRSRIMSVNGKTKKEKWRITIGTMN</sequence>
<reference evidence="3" key="1">
    <citation type="submission" date="2023-07" db="EMBL/GenBank/DDBJ databases">
        <title>Genomic Encyclopedia of Type Strains, Phase IV (KMG-IV): sequencing the most valuable type-strain genomes for metagenomic binning, comparative biology and taxonomic classification.</title>
        <authorList>
            <person name="Goeker M."/>
        </authorList>
    </citation>
    <scope>NUCLEOTIDE SEQUENCE</scope>
    <source>
        <strain evidence="3">DSM 23947</strain>
    </source>
</reference>
<evidence type="ECO:0000256" key="1">
    <source>
        <dbReference type="PROSITE-ProRule" id="PRU00182"/>
    </source>
</evidence>
<dbReference type="CDD" id="cd00165">
    <property type="entry name" value="S4"/>
    <property type="match status" value="1"/>
</dbReference>
<gene>
    <name evidence="3" type="ORF">J2S13_001449</name>
</gene>
<dbReference type="Gene3D" id="3.10.290.10">
    <property type="entry name" value="RNA-binding S4 domain"/>
    <property type="match status" value="1"/>
</dbReference>
<dbReference type="InterPro" id="IPR012677">
    <property type="entry name" value="Nucleotide-bd_a/b_plait_sf"/>
</dbReference>
<dbReference type="EMBL" id="JAUSUC010000014">
    <property type="protein sequence ID" value="MDQ0215050.1"/>
    <property type="molecule type" value="Genomic_DNA"/>
</dbReference>
<dbReference type="PANTHER" id="PTHR13633:SF3">
    <property type="entry name" value="MITOCHONDRIAL TRANSCRIPTION RESCUE FACTOR 1"/>
    <property type="match status" value="1"/>
</dbReference>
<dbReference type="InterPro" id="IPR048443">
    <property type="entry name" value="RqcP2_N"/>
</dbReference>
<dbReference type="Proteomes" id="UP001237207">
    <property type="component" value="Unassembled WGS sequence"/>
</dbReference>
<name>A0AAJ1SYB0_9BACI</name>
<dbReference type="RefSeq" id="WP_307257049.1">
    <property type="nucleotide sequence ID" value="NZ_JAUSUC010000014.1"/>
</dbReference>
<dbReference type="Gene3D" id="3.30.1370.160">
    <property type="match status" value="1"/>
</dbReference>
<dbReference type="InterPro" id="IPR040591">
    <property type="entry name" value="RqcP2_RBD"/>
</dbReference>
<dbReference type="Pfam" id="PF01479">
    <property type="entry name" value="S4"/>
    <property type="match status" value="1"/>
</dbReference>
<dbReference type="PROSITE" id="PS50889">
    <property type="entry name" value="S4"/>
    <property type="match status" value="1"/>
</dbReference>
<dbReference type="InterPro" id="IPR036986">
    <property type="entry name" value="S4_RNA-bd_sf"/>
</dbReference>
<accession>A0AAJ1SYB0</accession>
<proteinExistence type="predicted"/>
<dbReference type="AlphaFoldDB" id="A0AAJ1SYB0"/>
<dbReference type="GO" id="GO:0003723">
    <property type="term" value="F:RNA binding"/>
    <property type="evidence" value="ECO:0007669"/>
    <property type="project" value="UniProtKB-KW"/>
</dbReference>